<evidence type="ECO:0000256" key="1">
    <source>
        <dbReference type="SAM" id="Phobius"/>
    </source>
</evidence>
<feature type="transmembrane region" description="Helical" evidence="1">
    <location>
        <begin position="122"/>
        <end position="144"/>
    </location>
</feature>
<dbReference type="KEGG" id="sla:SERLADRAFT_471097"/>
<dbReference type="AlphaFoldDB" id="F8P0Q2"/>
<accession>F8P0Q2</accession>
<reference evidence="2" key="1">
    <citation type="submission" date="2011-04" db="EMBL/GenBank/DDBJ databases">
        <title>Evolution of plant cell wall degrading machinery underlies the functional diversity of forest fungi.</title>
        <authorList>
            <consortium name="US DOE Joint Genome Institute (JGI-PGF)"/>
            <person name="Eastwood D.C."/>
            <person name="Floudas D."/>
            <person name="Binder M."/>
            <person name="Majcherczyk A."/>
            <person name="Schneider P."/>
            <person name="Aerts A."/>
            <person name="Asiegbu F.O."/>
            <person name="Baker S.E."/>
            <person name="Barry K."/>
            <person name="Bendiksby M."/>
            <person name="Blumentritt M."/>
            <person name="Coutinho P.M."/>
            <person name="Cullen D."/>
            <person name="Cullen D."/>
            <person name="Gathman A."/>
            <person name="Goodell B."/>
            <person name="Henrissat B."/>
            <person name="Ihrmark K."/>
            <person name="Kauserud H."/>
            <person name="Kohler A."/>
            <person name="LaButti K."/>
            <person name="Lapidus A."/>
            <person name="Lavin J.L."/>
            <person name="Lee Y.-H."/>
            <person name="Lindquist E."/>
            <person name="Lilly W."/>
            <person name="Lucas S."/>
            <person name="Morin E."/>
            <person name="Murat C."/>
            <person name="Oguiza J.A."/>
            <person name="Park J."/>
            <person name="Pisabarro A.G."/>
            <person name="Riley R."/>
            <person name="Rosling A."/>
            <person name="Salamov A."/>
            <person name="Schmidt O."/>
            <person name="Schmutz J."/>
            <person name="Skrede I."/>
            <person name="Stenlid J."/>
            <person name="Wiebenga A."/>
            <person name="Xie X."/>
            <person name="Kues U."/>
            <person name="Hibbett D.S."/>
            <person name="Hoffmeister D."/>
            <person name="Hogberg N."/>
            <person name="Martin F."/>
            <person name="Grigoriev I.V."/>
            <person name="Watkinson S.C."/>
        </authorList>
    </citation>
    <scope>NUCLEOTIDE SEQUENCE</scope>
    <source>
        <strain evidence="2">S7.9</strain>
    </source>
</reference>
<proteinExistence type="predicted"/>
<feature type="transmembrane region" description="Helical" evidence="1">
    <location>
        <begin position="12"/>
        <end position="33"/>
    </location>
</feature>
<dbReference type="OrthoDB" id="3341843at2759"/>
<name>F8P0Q2_SERL9</name>
<keyword evidence="1" id="KW-0472">Membrane</keyword>
<dbReference type="EMBL" id="GL945436">
    <property type="protein sequence ID" value="EGO22736.1"/>
    <property type="molecule type" value="Genomic_DNA"/>
</dbReference>
<keyword evidence="1" id="KW-0812">Transmembrane</keyword>
<protein>
    <submittedName>
        <fullName evidence="2">Uncharacterized protein</fullName>
    </submittedName>
</protein>
<feature type="transmembrane region" description="Helical" evidence="1">
    <location>
        <begin position="87"/>
        <end position="110"/>
    </location>
</feature>
<dbReference type="Proteomes" id="UP000008064">
    <property type="component" value="Unassembled WGS sequence"/>
</dbReference>
<keyword evidence="1" id="KW-1133">Transmembrane helix</keyword>
<sequence>MCQAANLTYVGVAVSGATVGEAILVIRTCAIWAKTKKQRIWLVSLYLVFVVIIFVLSILCVRSVVEEKVVPIAGTSGCNDAILQGTVVYPVAVVACMLFLETVLLTLLVYRIVDAHRDTKSPLIRTLYRDAIILYLCILVLSIANL</sequence>
<dbReference type="GeneID" id="18819872"/>
<dbReference type="HOGENOM" id="CLU_1781981_0_0_1"/>
<feature type="non-terminal residue" evidence="2">
    <location>
        <position position="146"/>
    </location>
</feature>
<organism>
    <name type="scientific">Serpula lacrymans var. lacrymans (strain S7.9)</name>
    <name type="common">Dry rot fungus</name>
    <dbReference type="NCBI Taxonomy" id="578457"/>
    <lineage>
        <taxon>Eukaryota</taxon>
        <taxon>Fungi</taxon>
        <taxon>Dikarya</taxon>
        <taxon>Basidiomycota</taxon>
        <taxon>Agaricomycotina</taxon>
        <taxon>Agaricomycetes</taxon>
        <taxon>Agaricomycetidae</taxon>
        <taxon>Boletales</taxon>
        <taxon>Coniophorineae</taxon>
        <taxon>Serpulaceae</taxon>
        <taxon>Serpula</taxon>
    </lineage>
</organism>
<dbReference type="RefSeq" id="XP_007319976.1">
    <property type="nucleotide sequence ID" value="XM_007319914.1"/>
</dbReference>
<gene>
    <name evidence="2" type="ORF">SERLADRAFT_471097</name>
</gene>
<evidence type="ECO:0000313" key="2">
    <source>
        <dbReference type="EMBL" id="EGO22736.1"/>
    </source>
</evidence>
<feature type="transmembrane region" description="Helical" evidence="1">
    <location>
        <begin position="40"/>
        <end position="65"/>
    </location>
</feature>